<evidence type="ECO:0000256" key="5">
    <source>
        <dbReference type="ARBA" id="ARBA00023136"/>
    </source>
</evidence>
<dbReference type="InterPro" id="IPR000731">
    <property type="entry name" value="SSD"/>
</dbReference>
<feature type="transmembrane region" description="Helical" evidence="6">
    <location>
        <begin position="625"/>
        <end position="647"/>
    </location>
</feature>
<dbReference type="AlphaFoldDB" id="G0HGL5"/>
<dbReference type="STRING" id="858619.CVAR_2031"/>
<dbReference type="Gene3D" id="1.20.1640.10">
    <property type="entry name" value="Multidrug efflux transporter AcrB transmembrane domain"/>
    <property type="match status" value="2"/>
</dbReference>
<dbReference type="GO" id="GO:0005886">
    <property type="term" value="C:plasma membrane"/>
    <property type="evidence" value="ECO:0007669"/>
    <property type="project" value="UniProtKB-SubCell"/>
</dbReference>
<dbReference type="PANTHER" id="PTHR33406:SF13">
    <property type="entry name" value="MEMBRANE PROTEIN YDFJ"/>
    <property type="match status" value="1"/>
</dbReference>
<feature type="domain" description="SSD" evidence="7">
    <location>
        <begin position="269"/>
        <end position="403"/>
    </location>
</feature>
<dbReference type="InterPro" id="IPR004869">
    <property type="entry name" value="MMPL_dom"/>
</dbReference>
<feature type="transmembrane region" description="Helical" evidence="6">
    <location>
        <begin position="352"/>
        <end position="374"/>
    </location>
</feature>
<evidence type="ECO:0000256" key="2">
    <source>
        <dbReference type="ARBA" id="ARBA00022475"/>
    </source>
</evidence>
<feature type="transmembrane region" description="Helical" evidence="6">
    <location>
        <begin position="380"/>
        <end position="404"/>
    </location>
</feature>
<feature type="transmembrane region" description="Helical" evidence="6">
    <location>
        <begin position="659"/>
        <end position="679"/>
    </location>
</feature>
<dbReference type="SUPFAM" id="SSF82866">
    <property type="entry name" value="Multidrug efflux transporter AcrB transmembrane domain"/>
    <property type="match status" value="2"/>
</dbReference>
<feature type="transmembrane region" description="Helical" evidence="6">
    <location>
        <begin position="599"/>
        <end position="618"/>
    </location>
</feature>
<evidence type="ECO:0000313" key="9">
    <source>
        <dbReference type="Proteomes" id="UP000006659"/>
    </source>
</evidence>
<evidence type="ECO:0000256" key="4">
    <source>
        <dbReference type="ARBA" id="ARBA00022989"/>
    </source>
</evidence>
<dbReference type="PANTHER" id="PTHR33406">
    <property type="entry name" value="MEMBRANE PROTEIN MJ1562-RELATED"/>
    <property type="match status" value="1"/>
</dbReference>
<dbReference type="eggNOG" id="COG2409">
    <property type="taxonomic scope" value="Bacteria"/>
</dbReference>
<evidence type="ECO:0000256" key="3">
    <source>
        <dbReference type="ARBA" id="ARBA00022692"/>
    </source>
</evidence>
<keyword evidence="2" id="KW-1003">Cell membrane</keyword>
<dbReference type="EMBL" id="CP002917">
    <property type="protein sequence ID" value="AEK37382.1"/>
    <property type="molecule type" value="Genomic_DNA"/>
</dbReference>
<name>G0HGL5_CORVD</name>
<feature type="transmembrane region" description="Helical" evidence="6">
    <location>
        <begin position="287"/>
        <end position="305"/>
    </location>
</feature>
<sequence length="811" mass="85959">MQHCTDCARISRMAKLLYRIGRSAYFHRWRFIAVWILILIGAGSAAAGLMKNTSESMTIPGLESLETNDKVMEIFGGDDSLEAPTGTVVVRAPEGQTLEDTDVKADLDKLIADLQGSDKIKDTDAIVDPLTAAAGMEQQLTEAKTPQLKARGLSDREITAAIDADVADLSPVSDNGRTGTFTVTLDAENMQDIKPEDVTAVTDLIDSDKTGNLDISYNGNAFQTMEVGGSSELIGMAVAAVVLIITFGSFVAAGLPLLSAIVGVGTGMLLIYAGTGLTDTINSTTPTLATMIGLAVGIDYALFIVSRFRNELIARVKGEDLEPKELAAKFKELPAQERAHLAGLSVGKAGSAVVFAGLTVLIALAALSIINIPFLTAMALAAALTVAIAVVVALTFLPAVLGAVGTKVFAARAPWVKAPDPESEKPTMGLKWVRQVRKRPVVFLGASVLALLLLAIPVLNMRLAMPTDGTANLGSPQRTAYEWIDEDFGAGRNAPLVALVDGNGQDPETAQKSFAEAVTEISQVDGVKHAQLTQMTEDAGYAQILITPTTGATDEVTSETLENLRTLEGTYSDNTGASFAVTGVTAIYDDISDRLSEVLIPYVAIVVVLAFILLMVVFRSLWVPLIAALGFALSVAATFGVTVGIWQEGWFGITDDPQPLLSFLPIMLIGIVFGLAMDYQVFLVTRMREGYVHGKTAGNAVSNGFKHGARVVTAAALIMMSVFSAFILMDEALIKVMGSALALAVFFDAFIVRMTIVPATLFLLGDRAWKLPKWLDRILPKVDVEGEGLVGEDADAILGAKDTKEKVGTGA</sequence>
<keyword evidence="3 6" id="KW-0812">Transmembrane</keyword>
<feature type="transmembrane region" description="Helical" evidence="6">
    <location>
        <begin position="441"/>
        <end position="459"/>
    </location>
</feature>
<evidence type="ECO:0000313" key="8">
    <source>
        <dbReference type="EMBL" id="AEK37382.1"/>
    </source>
</evidence>
<dbReference type="HOGENOM" id="CLU_005108_1_1_11"/>
<keyword evidence="5 6" id="KW-0472">Membrane</keyword>
<feature type="transmembrane region" description="Helical" evidence="6">
    <location>
        <begin position="741"/>
        <end position="764"/>
    </location>
</feature>
<dbReference type="PROSITE" id="PS50156">
    <property type="entry name" value="SSD"/>
    <property type="match status" value="1"/>
</dbReference>
<feature type="transmembrane region" description="Helical" evidence="6">
    <location>
        <begin position="233"/>
        <end position="252"/>
    </location>
</feature>
<dbReference type="InterPro" id="IPR050545">
    <property type="entry name" value="Mycobact_MmpL"/>
</dbReference>
<protein>
    <submittedName>
        <fullName evidence="8">Drug exporter of the RND superfamily</fullName>
    </submittedName>
</protein>
<feature type="transmembrane region" description="Helical" evidence="6">
    <location>
        <begin position="29"/>
        <end position="50"/>
    </location>
</feature>
<keyword evidence="4 6" id="KW-1133">Transmembrane helix</keyword>
<feature type="transmembrane region" description="Helical" evidence="6">
    <location>
        <begin position="257"/>
        <end position="275"/>
    </location>
</feature>
<organism evidence="8 9">
    <name type="scientific">Corynebacterium variabile (strain DSM 44702 / CIP 107183 / JCM 12073 / NCIMB 30131)</name>
    <name type="common">Corynebacterium mooreparkense</name>
    <dbReference type="NCBI Taxonomy" id="858619"/>
    <lineage>
        <taxon>Bacteria</taxon>
        <taxon>Bacillati</taxon>
        <taxon>Actinomycetota</taxon>
        <taxon>Actinomycetes</taxon>
        <taxon>Mycobacteriales</taxon>
        <taxon>Corynebacteriaceae</taxon>
        <taxon>Corynebacterium</taxon>
    </lineage>
</organism>
<evidence type="ECO:0000259" key="7">
    <source>
        <dbReference type="PROSITE" id="PS50156"/>
    </source>
</evidence>
<proteinExistence type="predicted"/>
<accession>G0HGL5</accession>
<evidence type="ECO:0000256" key="6">
    <source>
        <dbReference type="SAM" id="Phobius"/>
    </source>
</evidence>
<reference evidence="8 9" key="1">
    <citation type="journal article" date="2011" name="BMC Genomics">
        <title>Complete genome sequence of Corynebacterium variabile DSM 44702 isolated from the surface of smear-ripened cheeses and insights into cheese ripening and flavor generation.</title>
        <authorList>
            <person name="Schroeder J."/>
            <person name="Maus I."/>
            <person name="Trost E."/>
            <person name="Tauch A."/>
        </authorList>
    </citation>
    <scope>NUCLEOTIDE SEQUENCE [LARGE SCALE GENOMIC DNA]</scope>
    <source>
        <strain evidence="9">DSM 44702 / JCM 12073 / NCIMB 30131</strain>
    </source>
</reference>
<dbReference type="Proteomes" id="UP000006659">
    <property type="component" value="Chromosome"/>
</dbReference>
<feature type="transmembrane region" description="Helical" evidence="6">
    <location>
        <begin position="711"/>
        <end position="729"/>
    </location>
</feature>
<comment type="subcellular location">
    <subcellularLocation>
        <location evidence="1">Cell membrane</location>
        <topology evidence="1">Multi-pass membrane protein</topology>
    </subcellularLocation>
</comment>
<dbReference type="Pfam" id="PF03176">
    <property type="entry name" value="MMPL"/>
    <property type="match status" value="3"/>
</dbReference>
<evidence type="ECO:0000256" key="1">
    <source>
        <dbReference type="ARBA" id="ARBA00004651"/>
    </source>
</evidence>
<dbReference type="KEGG" id="cva:CVAR_2031"/>
<gene>
    <name evidence="8" type="primary">mmpL4</name>
    <name evidence="8" type="ordered locus">CVAR_2031</name>
</gene>